<feature type="transmembrane region" description="Helical" evidence="1">
    <location>
        <begin position="16"/>
        <end position="37"/>
    </location>
</feature>
<evidence type="ECO:0000313" key="2">
    <source>
        <dbReference type="EMBL" id="EEQ04844.1"/>
    </source>
</evidence>
<protein>
    <submittedName>
        <fullName evidence="2">ABC transporter ATP-binding protein</fullName>
    </submittedName>
</protein>
<dbReference type="Proteomes" id="UP000010319">
    <property type="component" value="Unassembled WGS sequence"/>
</dbReference>
<organism evidence="2 3">
    <name type="scientific">Yersinia bercovieri ATCC 43970</name>
    <dbReference type="NCBI Taxonomy" id="349968"/>
    <lineage>
        <taxon>Bacteria</taxon>
        <taxon>Pseudomonadati</taxon>
        <taxon>Pseudomonadota</taxon>
        <taxon>Gammaproteobacteria</taxon>
        <taxon>Enterobacterales</taxon>
        <taxon>Yersiniaceae</taxon>
        <taxon>Yersinia</taxon>
    </lineage>
</organism>
<keyword evidence="1" id="KW-1133">Transmembrane helix</keyword>
<evidence type="ECO:0000313" key="3">
    <source>
        <dbReference type="Proteomes" id="UP000010319"/>
    </source>
</evidence>
<evidence type="ECO:0000256" key="1">
    <source>
        <dbReference type="SAM" id="Phobius"/>
    </source>
</evidence>
<proteinExistence type="predicted"/>
<dbReference type="EMBL" id="AALC02000094">
    <property type="protein sequence ID" value="EEQ04844.1"/>
    <property type="molecule type" value="Genomic_DNA"/>
</dbReference>
<feature type="transmembrane region" description="Helical" evidence="1">
    <location>
        <begin position="58"/>
        <end position="78"/>
    </location>
</feature>
<feature type="non-terminal residue" evidence="2">
    <location>
        <position position="94"/>
    </location>
</feature>
<reference evidence="2" key="1">
    <citation type="submission" date="2008-12" db="EMBL/GenBank/DDBJ databases">
        <title>Annotation of the Yersinia bercovieri ATCC 43970 genome.</title>
        <authorList>
            <person name="Read T.D."/>
            <person name="Akmal A."/>
            <person name="Bishop-Lilly K."/>
            <person name="Chen P.E."/>
            <person name="Cook C."/>
            <person name="Kiley M.P."/>
            <person name="Lentz S."/>
            <person name="Mateczun A."/>
            <person name="Nagarajan N."/>
            <person name="Nolan N."/>
            <person name="Osborne B.I."/>
            <person name="Pop M."/>
            <person name="Sozhamannan S."/>
            <person name="Stewart A.C."/>
            <person name="Sulakvelidze A."/>
            <person name="Thomason B."/>
            <person name="Willner K."/>
            <person name="Zwick M.E."/>
        </authorList>
    </citation>
    <scope>NUCLEOTIDE SEQUENCE [LARGE SCALE GENOMIC DNA]</scope>
    <source>
        <strain evidence="2">ATCC 43970</strain>
    </source>
</reference>
<keyword evidence="1" id="KW-0812">Transmembrane</keyword>
<accession>A0ABM9XU49</accession>
<comment type="caution">
    <text evidence="2">The sequence shown here is derived from an EMBL/GenBank/DDBJ whole genome shotgun (WGS) entry which is preliminary data.</text>
</comment>
<name>A0ABM9XU49_YERBE</name>
<dbReference type="GO" id="GO:0005524">
    <property type="term" value="F:ATP binding"/>
    <property type="evidence" value="ECO:0007669"/>
    <property type="project" value="UniProtKB-KW"/>
</dbReference>
<keyword evidence="1" id="KW-0472">Membrane</keyword>
<keyword evidence="2" id="KW-0547">Nucleotide-binding</keyword>
<gene>
    <name evidence="2" type="ORF">yberc0001_34070</name>
</gene>
<keyword evidence="2" id="KW-0067">ATP-binding</keyword>
<sequence length="94" mass="11142">MLLDLSRPFWWKRQNWQAWLLLASILAIGFGVVYLNIRINDWSKSFYDALGAFDSAKLYGLVKEYSLYIAIYIGIYVYQDWLIKLLTIQWRGAL</sequence>
<keyword evidence="3" id="KW-1185">Reference proteome</keyword>